<dbReference type="Pfam" id="PF14543">
    <property type="entry name" value="TAXi_N"/>
    <property type="match status" value="1"/>
</dbReference>
<dbReference type="InterPro" id="IPR051708">
    <property type="entry name" value="Plant_Aspart_Prot_A1"/>
</dbReference>
<evidence type="ECO:0000256" key="3">
    <source>
        <dbReference type="ARBA" id="ARBA00022801"/>
    </source>
</evidence>
<accession>A0A6A2YYI1</accession>
<protein>
    <submittedName>
        <fullName evidence="5">Thioredoxin-like protein CITRX</fullName>
    </submittedName>
</protein>
<dbReference type="AlphaFoldDB" id="A0A6A2YYI1"/>
<dbReference type="Proteomes" id="UP000436088">
    <property type="component" value="Unassembled WGS sequence"/>
</dbReference>
<dbReference type="InterPro" id="IPR032799">
    <property type="entry name" value="TAXi_C"/>
</dbReference>
<sequence>MVQSPTYIVRATIGTPLRTLLMSMDTSNDTAWIPCTDCSSTVFDNAKSTTFHTLGCQALQCKQVPNPSCNATTNTCVFNMTYGGSTIAVNLSQDTTALATDSVPGYTFGCVQQTTGNSVPPQGLLGLGRAPEDQSTPLLKNPRKSSLYFVNLIGIRVGNRIVDIPPSAIAFNTTTGAGTITDSGCQRDDSRNIQYMLHNVPIVAPTITLMFAGMNVTLPEDNLLIHSTASSITCLAMASAPDNMNSVLNVIANMQQQNHRILFDVPNLRLGVSRELCS</sequence>
<dbReference type="InterPro" id="IPR033121">
    <property type="entry name" value="PEPTIDASE_A1"/>
</dbReference>
<keyword evidence="3" id="KW-0378">Hydrolase</keyword>
<keyword evidence="6" id="KW-1185">Reference proteome</keyword>
<dbReference type="PROSITE" id="PS51767">
    <property type="entry name" value="PEPTIDASE_A1"/>
    <property type="match status" value="1"/>
</dbReference>
<evidence type="ECO:0000256" key="2">
    <source>
        <dbReference type="ARBA" id="ARBA00022670"/>
    </source>
</evidence>
<feature type="domain" description="Peptidase A1" evidence="4">
    <location>
        <begin position="7"/>
        <end position="278"/>
    </location>
</feature>
<dbReference type="PANTHER" id="PTHR47967">
    <property type="entry name" value="OS07G0603500 PROTEIN-RELATED"/>
    <property type="match status" value="1"/>
</dbReference>
<name>A0A6A2YYI1_HIBSY</name>
<evidence type="ECO:0000313" key="6">
    <source>
        <dbReference type="Proteomes" id="UP000436088"/>
    </source>
</evidence>
<dbReference type="InterPro" id="IPR021109">
    <property type="entry name" value="Peptidase_aspartic_dom_sf"/>
</dbReference>
<evidence type="ECO:0000313" key="5">
    <source>
        <dbReference type="EMBL" id="KAE8684329.1"/>
    </source>
</evidence>
<evidence type="ECO:0000259" key="4">
    <source>
        <dbReference type="PROSITE" id="PS51767"/>
    </source>
</evidence>
<dbReference type="GO" id="GO:0006508">
    <property type="term" value="P:proteolysis"/>
    <property type="evidence" value="ECO:0007669"/>
    <property type="project" value="UniProtKB-KW"/>
</dbReference>
<dbReference type="GO" id="GO:0008233">
    <property type="term" value="F:peptidase activity"/>
    <property type="evidence" value="ECO:0007669"/>
    <property type="project" value="UniProtKB-KW"/>
</dbReference>
<reference evidence="5" key="1">
    <citation type="submission" date="2019-09" db="EMBL/GenBank/DDBJ databases">
        <title>Draft genome information of white flower Hibiscus syriacus.</title>
        <authorList>
            <person name="Kim Y.-M."/>
        </authorList>
    </citation>
    <scope>NUCLEOTIDE SEQUENCE [LARGE SCALE GENOMIC DNA]</scope>
    <source>
        <strain evidence="5">YM2019G1</strain>
    </source>
</reference>
<dbReference type="EMBL" id="VEPZ02001241">
    <property type="protein sequence ID" value="KAE8684329.1"/>
    <property type="molecule type" value="Genomic_DNA"/>
</dbReference>
<dbReference type="PANTHER" id="PTHR47967:SF67">
    <property type="entry name" value="ASPARTYL PROTEASE AED3-LIKE"/>
    <property type="match status" value="1"/>
</dbReference>
<dbReference type="Pfam" id="PF14541">
    <property type="entry name" value="TAXi_C"/>
    <property type="match status" value="1"/>
</dbReference>
<comment type="caution">
    <text evidence="5">The sequence shown here is derived from an EMBL/GenBank/DDBJ whole genome shotgun (WGS) entry which is preliminary data.</text>
</comment>
<keyword evidence="2" id="KW-0645">Protease</keyword>
<gene>
    <name evidence="5" type="ORF">F3Y22_tig00111132pilonHSYRG00018</name>
</gene>
<comment type="similarity">
    <text evidence="1">Belongs to the peptidase A1 family.</text>
</comment>
<evidence type="ECO:0000256" key="1">
    <source>
        <dbReference type="ARBA" id="ARBA00007447"/>
    </source>
</evidence>
<dbReference type="InterPro" id="IPR032861">
    <property type="entry name" value="TAXi_N"/>
</dbReference>
<dbReference type="Gene3D" id="2.40.70.10">
    <property type="entry name" value="Acid Proteases"/>
    <property type="match status" value="3"/>
</dbReference>
<dbReference type="SUPFAM" id="SSF50630">
    <property type="entry name" value="Acid proteases"/>
    <property type="match status" value="1"/>
</dbReference>
<proteinExistence type="inferred from homology"/>
<organism evidence="5 6">
    <name type="scientific">Hibiscus syriacus</name>
    <name type="common">Rose of Sharon</name>
    <dbReference type="NCBI Taxonomy" id="106335"/>
    <lineage>
        <taxon>Eukaryota</taxon>
        <taxon>Viridiplantae</taxon>
        <taxon>Streptophyta</taxon>
        <taxon>Embryophyta</taxon>
        <taxon>Tracheophyta</taxon>
        <taxon>Spermatophyta</taxon>
        <taxon>Magnoliopsida</taxon>
        <taxon>eudicotyledons</taxon>
        <taxon>Gunneridae</taxon>
        <taxon>Pentapetalae</taxon>
        <taxon>rosids</taxon>
        <taxon>malvids</taxon>
        <taxon>Malvales</taxon>
        <taxon>Malvaceae</taxon>
        <taxon>Malvoideae</taxon>
        <taxon>Hibiscus</taxon>
    </lineage>
</organism>